<comment type="caution">
    <text evidence="7">The sequence shown here is derived from an EMBL/GenBank/DDBJ whole genome shotgun (WGS) entry which is preliminary data.</text>
</comment>
<dbReference type="InterPro" id="IPR042226">
    <property type="entry name" value="eFR1_2_sf"/>
</dbReference>
<reference evidence="7 8" key="1">
    <citation type="submission" date="2024-04" db="EMBL/GenBank/DDBJ databases">
        <authorList>
            <consortium name="Genoscope - CEA"/>
            <person name="William W."/>
        </authorList>
    </citation>
    <scope>NUCLEOTIDE SEQUENCE [LARGE SCALE GENOMIC DNA]</scope>
</reference>
<dbReference type="Gene3D" id="3.30.420.60">
    <property type="entry name" value="eRF1 domain 2"/>
    <property type="match status" value="1"/>
</dbReference>
<dbReference type="InterPro" id="IPR005140">
    <property type="entry name" value="eRF1_Pelota-like_N"/>
</dbReference>
<dbReference type="SMART" id="SM01194">
    <property type="entry name" value="eRF1_1"/>
    <property type="match status" value="1"/>
</dbReference>
<gene>
    <name evidence="7" type="ORF">GSLYS_00012162001</name>
</gene>
<dbReference type="GO" id="GO:0005829">
    <property type="term" value="C:cytosol"/>
    <property type="evidence" value="ECO:0007669"/>
    <property type="project" value="UniProtKB-ARBA"/>
</dbReference>
<dbReference type="Pfam" id="PF03465">
    <property type="entry name" value="eRF1_3"/>
    <property type="match status" value="1"/>
</dbReference>
<dbReference type="InterPro" id="IPR029064">
    <property type="entry name" value="Ribosomal_eL30-like_sf"/>
</dbReference>
<keyword evidence="4" id="KW-0963">Cytoplasm</keyword>
<protein>
    <recommendedName>
        <fullName evidence="3">Eukaryotic peptide chain release factor subunit 1</fullName>
    </recommendedName>
</protein>
<dbReference type="FunFam" id="3.30.1330.30:FF:000009">
    <property type="entry name" value="Eukaryotic peptide chain release factor subunit 1"/>
    <property type="match status" value="1"/>
</dbReference>
<dbReference type="Pfam" id="PF03463">
    <property type="entry name" value="eRF1_1"/>
    <property type="match status" value="1"/>
</dbReference>
<keyword evidence="5" id="KW-0648">Protein biosynthesis</keyword>
<dbReference type="Pfam" id="PF03464">
    <property type="entry name" value="eRF1_2"/>
    <property type="match status" value="1"/>
</dbReference>
<name>A0AAV2HXT1_LYMST</name>
<dbReference type="FunFam" id="3.30.960.10:FF:000001">
    <property type="entry name" value="Eukaryotic peptide chain release factor subunit 1"/>
    <property type="match status" value="1"/>
</dbReference>
<dbReference type="Gene3D" id="3.30.1330.30">
    <property type="match status" value="1"/>
</dbReference>
<comment type="subcellular location">
    <subcellularLocation>
        <location evidence="1">Cytoplasm</location>
    </subcellularLocation>
</comment>
<evidence type="ECO:0000256" key="1">
    <source>
        <dbReference type="ARBA" id="ARBA00004496"/>
    </source>
</evidence>
<accession>A0AAV2HXT1</accession>
<dbReference type="InterPro" id="IPR005141">
    <property type="entry name" value="eRF1_2"/>
</dbReference>
<dbReference type="SUPFAM" id="SSF55481">
    <property type="entry name" value="N-terminal domain of eukaryotic peptide chain release factor subunit 1, ERF1"/>
    <property type="match status" value="1"/>
</dbReference>
<evidence type="ECO:0000259" key="6">
    <source>
        <dbReference type="SMART" id="SM01194"/>
    </source>
</evidence>
<evidence type="ECO:0000256" key="4">
    <source>
        <dbReference type="ARBA" id="ARBA00022490"/>
    </source>
</evidence>
<dbReference type="SUPFAM" id="SSF53137">
    <property type="entry name" value="Translational machinery components"/>
    <property type="match status" value="1"/>
</dbReference>
<dbReference type="AlphaFoldDB" id="A0AAV2HXT1"/>
<dbReference type="InterPro" id="IPR004403">
    <property type="entry name" value="Peptide_chain-rel_eRF1/aRF1"/>
</dbReference>
<comment type="similarity">
    <text evidence="2">Belongs to the eukaryotic release factor 1 family.</text>
</comment>
<dbReference type="GO" id="GO:0003747">
    <property type="term" value="F:translation release factor activity"/>
    <property type="evidence" value="ECO:0007669"/>
    <property type="project" value="InterPro"/>
</dbReference>
<evidence type="ECO:0000313" key="8">
    <source>
        <dbReference type="Proteomes" id="UP001497497"/>
    </source>
</evidence>
<dbReference type="Gene3D" id="3.30.960.10">
    <property type="entry name" value="eRF1 domain 1"/>
    <property type="match status" value="1"/>
</dbReference>
<dbReference type="EMBL" id="CAXITT010000295">
    <property type="protein sequence ID" value="CAL1538341.1"/>
    <property type="molecule type" value="Genomic_DNA"/>
</dbReference>
<evidence type="ECO:0000313" key="7">
    <source>
        <dbReference type="EMBL" id="CAL1538341.1"/>
    </source>
</evidence>
<dbReference type="InterPro" id="IPR024049">
    <property type="entry name" value="eRF1_1_sf"/>
</dbReference>
<evidence type="ECO:0000256" key="5">
    <source>
        <dbReference type="ARBA" id="ARBA00022917"/>
    </source>
</evidence>
<evidence type="ECO:0000256" key="2">
    <source>
        <dbReference type="ARBA" id="ARBA00005326"/>
    </source>
</evidence>
<dbReference type="SUPFAM" id="SSF55315">
    <property type="entry name" value="L30e-like"/>
    <property type="match status" value="1"/>
</dbReference>
<dbReference type="NCBIfam" id="TIGR03676">
    <property type="entry name" value="aRF1_eRF1"/>
    <property type="match status" value="1"/>
</dbReference>
<dbReference type="InterPro" id="IPR005142">
    <property type="entry name" value="eRF1_3"/>
</dbReference>
<feature type="domain" description="eRF1/Pelota-like N-terminal" evidence="6">
    <location>
        <begin position="9"/>
        <end position="145"/>
    </location>
</feature>
<evidence type="ECO:0000256" key="3">
    <source>
        <dbReference type="ARBA" id="ARBA00013382"/>
    </source>
</evidence>
<dbReference type="FunFam" id="3.30.420.60:FF:000001">
    <property type="entry name" value="Eukaryotic peptide chain release factor subunit 1"/>
    <property type="match status" value="1"/>
</dbReference>
<dbReference type="Proteomes" id="UP001497497">
    <property type="component" value="Unassembled WGS sequence"/>
</dbReference>
<sequence>MATNGMDGESSADRNVEIWKIKKLIKSLEAARGNGTSMISLIIPPRDQIARVNKMLADEFGTASNIKSRVNRLSVLGAITSVQQRLKLYNKVPPNGLVIYCGTIITEEGKEKKVNIDFEPFRPINTSLYLCDNKFHTEALTALLADDNKFGFIVMDGNGALFGTLSGNTREVLHKFTVDLPKKHGRGGQSALRFARLRMEKRHNYVRKVAEVAVTLFITNDKPNIAGLVLAGSADFKTELSQSDMFDPRLQAKIIKIVDVSYGGENGFNQAIELAADSLANVKFIQEKKLIGRYFDEISQDTGKYCFGVEDTLKAMEMGAVDILIVWENLDIQRFVLKNHSTDEEKILHLRPDQEKDKTYFTDKETGVELELIEQMPLLEWFANNYKNFGATLEIITDKSQEGAQFVKGFGGIGGILRYQVDFQALDPSLQEGLYEDFDLDDY</sequence>
<keyword evidence="8" id="KW-1185">Reference proteome</keyword>
<dbReference type="PANTHER" id="PTHR10113">
    <property type="entry name" value="PEPTIDE CHAIN RELEASE FACTOR SUBUNIT 1"/>
    <property type="match status" value="1"/>
</dbReference>
<organism evidence="7 8">
    <name type="scientific">Lymnaea stagnalis</name>
    <name type="common">Great pond snail</name>
    <name type="synonym">Helix stagnalis</name>
    <dbReference type="NCBI Taxonomy" id="6523"/>
    <lineage>
        <taxon>Eukaryota</taxon>
        <taxon>Metazoa</taxon>
        <taxon>Spiralia</taxon>
        <taxon>Lophotrochozoa</taxon>
        <taxon>Mollusca</taxon>
        <taxon>Gastropoda</taxon>
        <taxon>Heterobranchia</taxon>
        <taxon>Euthyneura</taxon>
        <taxon>Panpulmonata</taxon>
        <taxon>Hygrophila</taxon>
        <taxon>Lymnaeoidea</taxon>
        <taxon>Lymnaeidae</taxon>
        <taxon>Lymnaea</taxon>
    </lineage>
</organism>
<proteinExistence type="inferred from homology"/>